<dbReference type="InterPro" id="IPR036388">
    <property type="entry name" value="WH-like_DNA-bd_sf"/>
</dbReference>
<reference evidence="5 6" key="1">
    <citation type="submission" date="2023-06" db="EMBL/GenBank/DDBJ databases">
        <authorList>
            <person name="Oyuntsetseg B."/>
            <person name="Kim S.B."/>
        </authorList>
    </citation>
    <scope>NUCLEOTIDE SEQUENCE [LARGE SCALE GENOMIC DNA]</scope>
    <source>
        <strain evidence="5 6">2-2</strain>
    </source>
</reference>
<dbReference type="SUPFAM" id="SSF46785">
    <property type="entry name" value="Winged helix' DNA-binding domain"/>
    <property type="match status" value="1"/>
</dbReference>
<evidence type="ECO:0000256" key="3">
    <source>
        <dbReference type="ARBA" id="ARBA00023163"/>
    </source>
</evidence>
<dbReference type="InterPro" id="IPR050397">
    <property type="entry name" value="Env_Response_Regulators"/>
</dbReference>
<dbReference type="Gene3D" id="1.10.10.10">
    <property type="entry name" value="Winged helix-like DNA-binding domain superfamily/Winged helix DNA-binding domain"/>
    <property type="match status" value="1"/>
</dbReference>
<dbReference type="EMBL" id="CP127173">
    <property type="protein sequence ID" value="WIV61027.1"/>
    <property type="molecule type" value="Genomic_DNA"/>
</dbReference>
<dbReference type="PANTHER" id="PTHR24567">
    <property type="entry name" value="CRP FAMILY TRANSCRIPTIONAL REGULATORY PROTEIN"/>
    <property type="match status" value="1"/>
</dbReference>
<evidence type="ECO:0000256" key="2">
    <source>
        <dbReference type="ARBA" id="ARBA00023125"/>
    </source>
</evidence>
<evidence type="ECO:0000256" key="1">
    <source>
        <dbReference type="ARBA" id="ARBA00023015"/>
    </source>
</evidence>
<evidence type="ECO:0000313" key="6">
    <source>
        <dbReference type="Proteomes" id="UP001227101"/>
    </source>
</evidence>
<proteinExistence type="predicted"/>
<keyword evidence="3" id="KW-0804">Transcription</keyword>
<keyword evidence="6" id="KW-1185">Reference proteome</keyword>
<dbReference type="InterPro" id="IPR014710">
    <property type="entry name" value="RmlC-like_jellyroll"/>
</dbReference>
<dbReference type="InterPro" id="IPR000595">
    <property type="entry name" value="cNMP-bd_dom"/>
</dbReference>
<dbReference type="PANTHER" id="PTHR24567:SF68">
    <property type="entry name" value="DNA-BINDING TRANSCRIPTIONAL DUAL REGULATOR CRP"/>
    <property type="match status" value="1"/>
</dbReference>
<dbReference type="CDD" id="cd00038">
    <property type="entry name" value="CAP_ED"/>
    <property type="match status" value="1"/>
</dbReference>
<keyword evidence="1" id="KW-0805">Transcription regulation</keyword>
<dbReference type="InterPro" id="IPR036390">
    <property type="entry name" value="WH_DNA-bd_sf"/>
</dbReference>
<dbReference type="Proteomes" id="UP001227101">
    <property type="component" value="Chromosome"/>
</dbReference>
<feature type="domain" description="Cyclic nucleotide-binding" evidence="4">
    <location>
        <begin position="35"/>
        <end position="124"/>
    </location>
</feature>
<dbReference type="Pfam" id="PF13545">
    <property type="entry name" value="HTH_Crp_2"/>
    <property type="match status" value="1"/>
</dbReference>
<evidence type="ECO:0000259" key="4">
    <source>
        <dbReference type="PROSITE" id="PS50042"/>
    </source>
</evidence>
<dbReference type="RefSeq" id="WP_285458639.1">
    <property type="nucleotide sequence ID" value="NZ_CP127173.1"/>
</dbReference>
<dbReference type="SUPFAM" id="SSF51206">
    <property type="entry name" value="cAMP-binding domain-like"/>
    <property type="match status" value="1"/>
</dbReference>
<dbReference type="PROSITE" id="PS50042">
    <property type="entry name" value="CNMP_BINDING_3"/>
    <property type="match status" value="1"/>
</dbReference>
<dbReference type="Pfam" id="PF00027">
    <property type="entry name" value="cNMP_binding"/>
    <property type="match status" value="1"/>
</dbReference>
<sequence length="257" mass="28077">MNEHAGRAPRPPREWWPSASFGGRLDSLEFAALVALGRASYVGAGTVLMREGEPTHSVLFMHQGHVKVRAGDQQGRDHLLGIYGPGDLVGELTTEADPKETATVVALNRACVSRIPRARMVAFLRERPDLALHFVDILRARLYRVNHRRLHGPRRNVYPALVRAVYDVAVFFGGPGNGNPVAIPLTQKDVAELLSVTEVSVQRCFRSLRRCGLVVTGYGRQVVPCLPCLSAEVAASATRKNEQAISGCGGHRHDHQG</sequence>
<evidence type="ECO:0000313" key="5">
    <source>
        <dbReference type="EMBL" id="WIV61027.1"/>
    </source>
</evidence>
<dbReference type="SMART" id="SM00100">
    <property type="entry name" value="cNMP"/>
    <property type="match status" value="1"/>
</dbReference>
<accession>A0ABY8XZ43</accession>
<name>A0ABY8XZ43_9PSEU</name>
<organism evidence="5 6">
    <name type="scientific">Amycolatopsis nalaikhensis</name>
    <dbReference type="NCBI Taxonomy" id="715472"/>
    <lineage>
        <taxon>Bacteria</taxon>
        <taxon>Bacillati</taxon>
        <taxon>Actinomycetota</taxon>
        <taxon>Actinomycetes</taxon>
        <taxon>Pseudonocardiales</taxon>
        <taxon>Pseudonocardiaceae</taxon>
        <taxon>Amycolatopsis</taxon>
    </lineage>
</organism>
<protein>
    <submittedName>
        <fullName evidence="5">Crp/Fnr family transcriptional regulator</fullName>
    </submittedName>
</protein>
<dbReference type="InterPro" id="IPR018490">
    <property type="entry name" value="cNMP-bd_dom_sf"/>
</dbReference>
<dbReference type="InterPro" id="IPR012318">
    <property type="entry name" value="HTH_CRP"/>
</dbReference>
<gene>
    <name evidence="5" type="ORF">QP939_21715</name>
</gene>
<keyword evidence="2" id="KW-0238">DNA-binding</keyword>
<dbReference type="Gene3D" id="2.60.120.10">
    <property type="entry name" value="Jelly Rolls"/>
    <property type="match status" value="1"/>
</dbReference>